<evidence type="ECO:0000313" key="2">
    <source>
        <dbReference type="EMBL" id="TWT22435.1"/>
    </source>
</evidence>
<evidence type="ECO:0000313" key="3">
    <source>
        <dbReference type="Proteomes" id="UP000319980"/>
    </source>
</evidence>
<sequence length="102" mass="10176">MSTIGSTPPGLSTSGFDPAGGQVSLDEARQQGLLRAEGELAIAEAAPAVLVDPGEAVLNLSAWGDAGTARTLPRSEAFTGQLAQMDRAEAANAGVDGILSAL</sequence>
<dbReference type="EMBL" id="VOHK01000002">
    <property type="protein sequence ID" value="TWT22435.1"/>
    <property type="molecule type" value="Genomic_DNA"/>
</dbReference>
<dbReference type="OrthoDB" id="6025454at2"/>
<dbReference type="AlphaFoldDB" id="A0A5C5UA10"/>
<dbReference type="Proteomes" id="UP000319980">
    <property type="component" value="Unassembled WGS sequence"/>
</dbReference>
<name>A0A5C5UA10_9GAMM</name>
<reference evidence="2 3" key="1">
    <citation type="journal article" date="2008" name="Int. J. Syst. Evol. Microbiol.">
        <title>Luteimonas marina sp. nov., isolated from seawater.</title>
        <authorList>
            <person name="Baik K.S."/>
            <person name="Park S.C."/>
            <person name="Kim M.S."/>
            <person name="Kim E.M."/>
            <person name="Park C."/>
            <person name="Chun J."/>
            <person name="Seong C.N."/>
        </authorList>
    </citation>
    <scope>NUCLEOTIDE SEQUENCE [LARGE SCALE GENOMIC DNA]</scope>
    <source>
        <strain evidence="2 3">FR1330</strain>
    </source>
</reference>
<organism evidence="2 3">
    <name type="scientific">Luteimonas marina</name>
    <dbReference type="NCBI Taxonomy" id="488485"/>
    <lineage>
        <taxon>Bacteria</taxon>
        <taxon>Pseudomonadati</taxon>
        <taxon>Pseudomonadota</taxon>
        <taxon>Gammaproteobacteria</taxon>
        <taxon>Lysobacterales</taxon>
        <taxon>Lysobacteraceae</taxon>
        <taxon>Luteimonas</taxon>
    </lineage>
</organism>
<feature type="region of interest" description="Disordered" evidence="1">
    <location>
        <begin position="1"/>
        <end position="23"/>
    </location>
</feature>
<protein>
    <submittedName>
        <fullName evidence="2">Uncharacterized protein</fullName>
    </submittedName>
</protein>
<keyword evidence="3" id="KW-1185">Reference proteome</keyword>
<feature type="compositionally biased region" description="Polar residues" evidence="1">
    <location>
        <begin position="1"/>
        <end position="15"/>
    </location>
</feature>
<dbReference type="RefSeq" id="WP_146385780.1">
    <property type="nucleotide sequence ID" value="NZ_VOHK01000002.1"/>
</dbReference>
<gene>
    <name evidence="2" type="ORF">FQY83_05265</name>
</gene>
<proteinExistence type="predicted"/>
<comment type="caution">
    <text evidence="2">The sequence shown here is derived from an EMBL/GenBank/DDBJ whole genome shotgun (WGS) entry which is preliminary data.</text>
</comment>
<evidence type="ECO:0000256" key="1">
    <source>
        <dbReference type="SAM" id="MobiDB-lite"/>
    </source>
</evidence>
<accession>A0A5C5UA10</accession>